<gene>
    <name evidence="4" type="ORF">FHP25_16380</name>
</gene>
<organism evidence="4 5">
    <name type="scientific">Vineibacter terrae</name>
    <dbReference type="NCBI Taxonomy" id="2586908"/>
    <lineage>
        <taxon>Bacteria</taxon>
        <taxon>Pseudomonadati</taxon>
        <taxon>Pseudomonadota</taxon>
        <taxon>Alphaproteobacteria</taxon>
        <taxon>Hyphomicrobiales</taxon>
        <taxon>Vineibacter</taxon>
    </lineage>
</organism>
<dbReference type="Pfam" id="PF13692">
    <property type="entry name" value="Glyco_trans_1_4"/>
    <property type="match status" value="1"/>
</dbReference>
<evidence type="ECO:0000256" key="1">
    <source>
        <dbReference type="ARBA" id="ARBA00009481"/>
    </source>
</evidence>
<protein>
    <submittedName>
        <fullName evidence="4">Glycosyltransferase</fullName>
    </submittedName>
</protein>
<proteinExistence type="inferred from homology"/>
<evidence type="ECO:0000256" key="3">
    <source>
        <dbReference type="ARBA" id="ARBA00022679"/>
    </source>
</evidence>
<evidence type="ECO:0000313" key="5">
    <source>
        <dbReference type="Proteomes" id="UP000321638"/>
    </source>
</evidence>
<dbReference type="PANTHER" id="PTHR12526:SF640">
    <property type="entry name" value="COLANIC ACID BIOSYNTHESIS GLYCOSYLTRANSFERASE WCAL-RELATED"/>
    <property type="match status" value="1"/>
</dbReference>
<dbReference type="SUPFAM" id="SSF53756">
    <property type="entry name" value="UDP-Glycosyltransferase/glycogen phosphorylase"/>
    <property type="match status" value="1"/>
</dbReference>
<comment type="caution">
    <text evidence="4">The sequence shown here is derived from an EMBL/GenBank/DDBJ whole genome shotgun (WGS) entry which is preliminary data.</text>
</comment>
<dbReference type="EMBL" id="VDUZ01000017">
    <property type="protein sequence ID" value="TXL74652.1"/>
    <property type="molecule type" value="Genomic_DNA"/>
</dbReference>
<keyword evidence="3 4" id="KW-0808">Transferase</keyword>
<reference evidence="4 5" key="1">
    <citation type="submission" date="2019-06" db="EMBL/GenBank/DDBJ databases">
        <title>New taxonomy in bacterial strain CC-CFT640, isolated from vineyard.</title>
        <authorList>
            <person name="Lin S.-Y."/>
            <person name="Tsai C.-F."/>
            <person name="Young C.-C."/>
        </authorList>
    </citation>
    <scope>NUCLEOTIDE SEQUENCE [LARGE SCALE GENOMIC DNA]</scope>
    <source>
        <strain evidence="4 5">CC-CFT640</strain>
    </source>
</reference>
<keyword evidence="5" id="KW-1185">Reference proteome</keyword>
<evidence type="ECO:0000256" key="2">
    <source>
        <dbReference type="ARBA" id="ARBA00022676"/>
    </source>
</evidence>
<dbReference type="AlphaFoldDB" id="A0A5C8PL16"/>
<sequence>MAQRRLLIAHPGATSLLYPLVALLQRMDLAISFETSFYSRPGDAFDGVARVLPSRLRTRAARELGRRRHPDIAPTNIITHPLPELIHVLAARAAPASMTSALLRWRNARFDRLVAARIRRERPDIFIGFDGSCEESLRACKDAGTTSLLFQAIGHLRSGLRILEEERRLNPEFAQIPLGDTSEGWIERQTREAVLADRVIVPSDYVRDTMIENGRDPATIDLLPYPIDTKRFSPATPPRSEHALRALFVGQIGMRKGVKYILEAAKLLARHDIQIGLVGGLVDGSDWLKPYLGRYRHMANVPYAEMPAIFRDADIFVFPSLHEGSAMAVNEALASGLPVIVTPNAGSIARDGVEGFVVPIRDPAALADRMARLADDAVLRQRMAAAARARAEAHDAAAYGRSLAALLDALPSIRR</sequence>
<dbReference type="OrthoDB" id="7856752at2"/>
<dbReference type="Proteomes" id="UP000321638">
    <property type="component" value="Unassembled WGS sequence"/>
</dbReference>
<accession>A0A5C8PL16</accession>
<dbReference type="RefSeq" id="WP_147848025.1">
    <property type="nucleotide sequence ID" value="NZ_VDUZ01000017.1"/>
</dbReference>
<dbReference type="GO" id="GO:0016757">
    <property type="term" value="F:glycosyltransferase activity"/>
    <property type="evidence" value="ECO:0007669"/>
    <property type="project" value="UniProtKB-KW"/>
</dbReference>
<keyword evidence="2" id="KW-0328">Glycosyltransferase</keyword>
<dbReference type="CDD" id="cd03801">
    <property type="entry name" value="GT4_PimA-like"/>
    <property type="match status" value="1"/>
</dbReference>
<name>A0A5C8PL16_9HYPH</name>
<dbReference type="PANTHER" id="PTHR12526">
    <property type="entry name" value="GLYCOSYLTRANSFERASE"/>
    <property type="match status" value="1"/>
</dbReference>
<comment type="similarity">
    <text evidence="1">Belongs to the glycosyltransferase group 1 family. Glycosyltransferase 4 subfamily.</text>
</comment>
<dbReference type="Gene3D" id="3.40.50.2000">
    <property type="entry name" value="Glycogen Phosphorylase B"/>
    <property type="match status" value="2"/>
</dbReference>
<evidence type="ECO:0000313" key="4">
    <source>
        <dbReference type="EMBL" id="TXL74652.1"/>
    </source>
</evidence>